<name>A0A9W8NLK8_9PEZI</name>
<proteinExistence type="predicted"/>
<sequence length="118" mass="13466">MPFGKGFVWTAEAHEALAVALARMHGSIKPEEQVAVVKDMKDNGFDTTWEGVRPFRLHSPPFTNMATSAHKWDDQTHCHLFLSIIEALDLSFSKENKDDIVKVMNERYGHDVNWNGIR</sequence>
<accession>A0A9W8NLK8</accession>
<dbReference type="AlphaFoldDB" id="A0A9W8NLK8"/>
<gene>
    <name evidence="1" type="ORF">NPX13_g1140</name>
</gene>
<protein>
    <submittedName>
        <fullName evidence="1">Uncharacterized protein</fullName>
    </submittedName>
</protein>
<dbReference type="EMBL" id="JANPWZ010000098">
    <property type="protein sequence ID" value="KAJ3579421.1"/>
    <property type="molecule type" value="Genomic_DNA"/>
</dbReference>
<evidence type="ECO:0000313" key="2">
    <source>
        <dbReference type="Proteomes" id="UP001148614"/>
    </source>
</evidence>
<dbReference type="Proteomes" id="UP001148614">
    <property type="component" value="Unassembled WGS sequence"/>
</dbReference>
<comment type="caution">
    <text evidence="1">The sequence shown here is derived from an EMBL/GenBank/DDBJ whole genome shotgun (WGS) entry which is preliminary data.</text>
</comment>
<evidence type="ECO:0000313" key="1">
    <source>
        <dbReference type="EMBL" id="KAJ3579421.1"/>
    </source>
</evidence>
<organism evidence="1 2">
    <name type="scientific">Xylaria arbuscula</name>
    <dbReference type="NCBI Taxonomy" id="114810"/>
    <lineage>
        <taxon>Eukaryota</taxon>
        <taxon>Fungi</taxon>
        <taxon>Dikarya</taxon>
        <taxon>Ascomycota</taxon>
        <taxon>Pezizomycotina</taxon>
        <taxon>Sordariomycetes</taxon>
        <taxon>Xylariomycetidae</taxon>
        <taxon>Xylariales</taxon>
        <taxon>Xylariaceae</taxon>
        <taxon>Xylaria</taxon>
    </lineage>
</organism>
<keyword evidence="2" id="KW-1185">Reference proteome</keyword>
<reference evidence="1" key="1">
    <citation type="submission" date="2022-07" db="EMBL/GenBank/DDBJ databases">
        <title>Genome Sequence of Xylaria arbuscula.</title>
        <authorList>
            <person name="Buettner E."/>
        </authorList>
    </citation>
    <scope>NUCLEOTIDE SEQUENCE</scope>
    <source>
        <strain evidence="1">VT107</strain>
    </source>
</reference>